<comment type="caution">
    <text evidence="1">The sequence shown here is derived from an EMBL/GenBank/DDBJ whole genome shotgun (WGS) entry which is preliminary data.</text>
</comment>
<organism evidence="1 2">
    <name type="scientific">Enterococcus cecorum</name>
    <dbReference type="NCBI Taxonomy" id="44008"/>
    <lineage>
        <taxon>Bacteria</taxon>
        <taxon>Bacillati</taxon>
        <taxon>Bacillota</taxon>
        <taxon>Bacilli</taxon>
        <taxon>Lactobacillales</taxon>
        <taxon>Enterococcaceae</taxon>
        <taxon>Enterococcus</taxon>
    </lineage>
</organism>
<evidence type="ECO:0008006" key="3">
    <source>
        <dbReference type="Google" id="ProtNLM"/>
    </source>
</evidence>
<accession>A0A7X9RKV2</accession>
<reference evidence="1 2" key="1">
    <citation type="submission" date="2020-04" db="EMBL/GenBank/DDBJ databases">
        <authorList>
            <person name="Hitch T.C.A."/>
            <person name="Wylensek D."/>
            <person name="Clavel T."/>
        </authorList>
    </citation>
    <scope>NUCLEOTIDE SEQUENCE [LARGE SCALE GENOMIC DNA]</scope>
    <source>
        <strain evidence="1 2">WCA-380-WT-3C</strain>
    </source>
</reference>
<dbReference type="AlphaFoldDB" id="A0A7X9RKV2"/>
<proteinExistence type="predicted"/>
<dbReference type="RefSeq" id="WP_168930154.1">
    <property type="nucleotide sequence ID" value="NZ_CP144498.1"/>
</dbReference>
<name>A0A7X9RKV2_9ENTE</name>
<sequence length="78" mass="9351">MNKETKAIIHGIKWMNDTESEHMVCQYKKYFVEGIDIPEIVKVFQSEYDSTFTFEGDPIELYWAIVEWYDDEIGFDED</sequence>
<evidence type="ECO:0000313" key="1">
    <source>
        <dbReference type="EMBL" id="NME48976.1"/>
    </source>
</evidence>
<evidence type="ECO:0000313" key="2">
    <source>
        <dbReference type="Proteomes" id="UP000588071"/>
    </source>
</evidence>
<protein>
    <recommendedName>
        <fullName evidence="3">YozE SAM-like domain-containing protein</fullName>
    </recommendedName>
</protein>
<gene>
    <name evidence="1" type="ORF">HF857_01660</name>
</gene>
<dbReference type="EMBL" id="JABAFV010000002">
    <property type="protein sequence ID" value="NME48976.1"/>
    <property type="molecule type" value="Genomic_DNA"/>
</dbReference>
<dbReference type="Proteomes" id="UP000588071">
    <property type="component" value="Unassembled WGS sequence"/>
</dbReference>